<evidence type="ECO:0000256" key="6">
    <source>
        <dbReference type="ARBA" id="ARBA00022729"/>
    </source>
</evidence>
<comment type="caution">
    <text evidence="14">The sequence shown here is derived from an EMBL/GenBank/DDBJ whole genome shotgun (WGS) entry which is preliminary data.</text>
</comment>
<evidence type="ECO:0000256" key="12">
    <source>
        <dbReference type="ARBA" id="ARBA00023288"/>
    </source>
</evidence>
<keyword evidence="10" id="KW-0143">Chaperone</keyword>
<evidence type="ECO:0000313" key="14">
    <source>
        <dbReference type="EMBL" id="EAT12851.1"/>
    </source>
</evidence>
<keyword evidence="7" id="KW-0653">Protein transport</keyword>
<dbReference type="GO" id="GO:0015031">
    <property type="term" value="P:protein transport"/>
    <property type="evidence" value="ECO:0007669"/>
    <property type="project" value="UniProtKB-KW"/>
</dbReference>
<dbReference type="EMBL" id="AAQH01000004">
    <property type="protein sequence ID" value="EAT12851.1"/>
    <property type="molecule type" value="Genomic_DNA"/>
</dbReference>
<keyword evidence="15" id="KW-1185">Reference proteome</keyword>
<dbReference type="InterPro" id="IPR029046">
    <property type="entry name" value="LolA/LolB/LppX"/>
</dbReference>
<organism evidence="14 15">
    <name type="scientific">Bermanella marisrubri</name>
    <dbReference type="NCBI Taxonomy" id="207949"/>
    <lineage>
        <taxon>Bacteria</taxon>
        <taxon>Pseudomonadati</taxon>
        <taxon>Pseudomonadota</taxon>
        <taxon>Gammaproteobacteria</taxon>
        <taxon>Oceanospirillales</taxon>
        <taxon>Oceanospirillaceae</taxon>
        <taxon>Bermanella</taxon>
    </lineage>
</organism>
<sequence length="178" mass="20347">MIMVCLTFCYFILSGCAHWGAQPSEQTLDTWSITGKIGIRTPHESVAGFLTWQQNEHAFDIYVSGPLAQGATRIIGDLDSVTIEQGGQTKQGVDPQQLIWQELGWQFPLSNLKHWLTGNTAPKSKAKIIKQGDRLESFKQDGWTITYLRFDDYYHLPERIRISQGNWRFTIIVKTWSV</sequence>
<feature type="chain" id="PRO_5004194826" description="Outer-membrane lipoprotein LolB" evidence="13">
    <location>
        <begin position="20"/>
        <end position="178"/>
    </location>
</feature>
<dbReference type="GO" id="GO:0009279">
    <property type="term" value="C:cell outer membrane"/>
    <property type="evidence" value="ECO:0007669"/>
    <property type="project" value="UniProtKB-SubCell"/>
</dbReference>
<evidence type="ECO:0000256" key="9">
    <source>
        <dbReference type="ARBA" id="ARBA00023139"/>
    </source>
</evidence>
<accession>Q1N3M3</accession>
<dbReference type="NCBIfam" id="TIGR00548">
    <property type="entry name" value="lolB"/>
    <property type="match status" value="1"/>
</dbReference>
<dbReference type="InterPro" id="IPR004565">
    <property type="entry name" value="OM_lipoprot_LolB"/>
</dbReference>
<feature type="signal peptide" evidence="13">
    <location>
        <begin position="1"/>
        <end position="19"/>
    </location>
</feature>
<evidence type="ECO:0000256" key="3">
    <source>
        <dbReference type="ARBA" id="ARBA00011245"/>
    </source>
</evidence>
<evidence type="ECO:0000256" key="4">
    <source>
        <dbReference type="ARBA" id="ARBA00016202"/>
    </source>
</evidence>
<proteinExistence type="inferred from homology"/>
<dbReference type="STRING" id="207949.RED65_12299"/>
<dbReference type="HOGENOM" id="CLU_092816_2_1_6"/>
<comment type="subcellular location">
    <subcellularLocation>
        <location evidence="1">Cell outer membrane</location>
        <topology evidence="1">Lipid-anchor</topology>
    </subcellularLocation>
</comment>
<dbReference type="Pfam" id="PF03550">
    <property type="entry name" value="LolB"/>
    <property type="match status" value="1"/>
</dbReference>
<keyword evidence="12 14" id="KW-0449">Lipoprotein</keyword>
<evidence type="ECO:0000313" key="15">
    <source>
        <dbReference type="Proteomes" id="UP000004263"/>
    </source>
</evidence>
<comment type="subunit">
    <text evidence="3">Monomer.</text>
</comment>
<evidence type="ECO:0000256" key="5">
    <source>
        <dbReference type="ARBA" id="ARBA00022448"/>
    </source>
</evidence>
<dbReference type="AlphaFoldDB" id="Q1N3M3"/>
<evidence type="ECO:0000256" key="7">
    <source>
        <dbReference type="ARBA" id="ARBA00022927"/>
    </source>
</evidence>
<keyword evidence="11" id="KW-0998">Cell outer membrane</keyword>
<evidence type="ECO:0000256" key="13">
    <source>
        <dbReference type="SAM" id="SignalP"/>
    </source>
</evidence>
<dbReference type="CDD" id="cd16326">
    <property type="entry name" value="LolB"/>
    <property type="match status" value="1"/>
</dbReference>
<keyword evidence="5" id="KW-0813">Transport</keyword>
<evidence type="ECO:0000256" key="1">
    <source>
        <dbReference type="ARBA" id="ARBA00004459"/>
    </source>
</evidence>
<evidence type="ECO:0000256" key="11">
    <source>
        <dbReference type="ARBA" id="ARBA00023237"/>
    </source>
</evidence>
<gene>
    <name evidence="14" type="primary">lolB</name>
    <name evidence="14" type="ORF">RED65_12299</name>
</gene>
<evidence type="ECO:0000256" key="10">
    <source>
        <dbReference type="ARBA" id="ARBA00023186"/>
    </source>
</evidence>
<dbReference type="Gene3D" id="2.50.20.10">
    <property type="entry name" value="Lipoprotein localisation LolA/LolB/LppX"/>
    <property type="match status" value="1"/>
</dbReference>
<dbReference type="SUPFAM" id="SSF89392">
    <property type="entry name" value="Prokaryotic lipoproteins and lipoprotein localization factors"/>
    <property type="match status" value="1"/>
</dbReference>
<keyword evidence="6 13" id="KW-0732">Signal</keyword>
<comment type="similarity">
    <text evidence="2">Belongs to the LolB family.</text>
</comment>
<evidence type="ECO:0000256" key="2">
    <source>
        <dbReference type="ARBA" id="ARBA00009696"/>
    </source>
</evidence>
<keyword evidence="8" id="KW-0472">Membrane</keyword>
<protein>
    <recommendedName>
        <fullName evidence="4">Outer-membrane lipoprotein LolB</fullName>
    </recommendedName>
</protein>
<dbReference type="Proteomes" id="UP000004263">
    <property type="component" value="Unassembled WGS sequence"/>
</dbReference>
<reference evidence="14 15" key="1">
    <citation type="submission" date="2006-03" db="EMBL/GenBank/DDBJ databases">
        <authorList>
            <person name="Pinhassi J."/>
            <person name="Pedros-Alio C."/>
            <person name="Ferriera S."/>
            <person name="Johnson J."/>
            <person name="Kravitz S."/>
            <person name="Halpern A."/>
            <person name="Remington K."/>
            <person name="Beeson K."/>
            <person name="Tran B."/>
            <person name="Rogers Y.-H."/>
            <person name="Friedman R."/>
            <person name="Venter J.C."/>
        </authorList>
    </citation>
    <scope>NUCLEOTIDE SEQUENCE [LARGE SCALE GENOMIC DNA]</scope>
    <source>
        <strain evidence="14 15">RED65</strain>
    </source>
</reference>
<evidence type="ECO:0000256" key="8">
    <source>
        <dbReference type="ARBA" id="ARBA00023136"/>
    </source>
</evidence>
<keyword evidence="9" id="KW-0564">Palmitate</keyword>
<name>Q1N3M3_9GAMM</name>